<keyword evidence="2" id="KW-1015">Disulfide bond</keyword>
<evidence type="ECO:0000259" key="5">
    <source>
        <dbReference type="PROSITE" id="PS50941"/>
    </source>
</evidence>
<dbReference type="Gene3D" id="3.30.60.10">
    <property type="entry name" value="Endochitinase-like"/>
    <property type="match status" value="1"/>
</dbReference>
<dbReference type="CDD" id="cd11618">
    <property type="entry name" value="ChtBD1_1"/>
    <property type="match status" value="1"/>
</dbReference>
<feature type="disulfide bond" evidence="2">
    <location>
        <begin position="394"/>
        <end position="408"/>
    </location>
</feature>
<reference evidence="6 7" key="1">
    <citation type="submission" date="2024-02" db="EMBL/GenBank/DDBJ databases">
        <title>De novo assembly and annotation of 12 fungi associated with fruit tree decline syndrome in Ontario, Canada.</title>
        <authorList>
            <person name="Sulman M."/>
            <person name="Ellouze W."/>
            <person name="Ilyukhin E."/>
        </authorList>
    </citation>
    <scope>NUCLEOTIDE SEQUENCE [LARGE SCALE GENOMIC DNA]</scope>
    <source>
        <strain evidence="6 7">M42-189</strain>
    </source>
</reference>
<feature type="compositionally biased region" description="Acidic residues" evidence="3">
    <location>
        <begin position="509"/>
        <end position="533"/>
    </location>
</feature>
<feature type="region of interest" description="Disordered" evidence="3">
    <location>
        <begin position="421"/>
        <end position="456"/>
    </location>
</feature>
<feature type="compositionally biased region" description="Basic and acidic residues" evidence="3">
    <location>
        <begin position="265"/>
        <end position="282"/>
    </location>
</feature>
<keyword evidence="7" id="KW-1185">Reference proteome</keyword>
<proteinExistence type="predicted"/>
<feature type="compositionally biased region" description="Basic residues" evidence="3">
    <location>
        <begin position="301"/>
        <end position="310"/>
    </location>
</feature>
<dbReference type="InterPro" id="IPR036861">
    <property type="entry name" value="Endochitinase-like_sf"/>
</dbReference>
<feature type="chain" id="PRO_5047483315" description="Chitin-binding type-1 domain-containing protein" evidence="4">
    <location>
        <begin position="17"/>
        <end position="591"/>
    </location>
</feature>
<feature type="compositionally biased region" description="Basic and acidic residues" evidence="3">
    <location>
        <begin position="567"/>
        <end position="577"/>
    </location>
</feature>
<gene>
    <name evidence="6" type="ORF">SLS60_009217</name>
</gene>
<comment type="caution">
    <text evidence="6">The sequence shown here is derived from an EMBL/GenBank/DDBJ whole genome shotgun (WGS) entry which is preliminary data.</text>
</comment>
<feature type="compositionally biased region" description="Low complexity" evidence="3">
    <location>
        <begin position="287"/>
        <end position="298"/>
    </location>
</feature>
<evidence type="ECO:0000313" key="7">
    <source>
        <dbReference type="Proteomes" id="UP001521785"/>
    </source>
</evidence>
<keyword evidence="1 2" id="KW-0147">Chitin-binding</keyword>
<accession>A0ABR3QWN5</accession>
<evidence type="ECO:0000313" key="6">
    <source>
        <dbReference type="EMBL" id="KAL1596569.1"/>
    </source>
</evidence>
<feature type="region of interest" description="Disordered" evidence="3">
    <location>
        <begin position="475"/>
        <end position="577"/>
    </location>
</feature>
<dbReference type="SUPFAM" id="SSF57016">
    <property type="entry name" value="Plant lectins/antimicrobial peptides"/>
    <property type="match status" value="1"/>
</dbReference>
<feature type="signal peptide" evidence="4">
    <location>
        <begin position="1"/>
        <end position="16"/>
    </location>
</feature>
<keyword evidence="4" id="KW-0732">Signal</keyword>
<comment type="caution">
    <text evidence="2">Lacks conserved residue(s) required for the propagation of feature annotation.</text>
</comment>
<feature type="compositionally biased region" description="Low complexity" evidence="3">
    <location>
        <begin position="318"/>
        <end position="332"/>
    </location>
</feature>
<name>A0ABR3QWN5_9PLEO</name>
<feature type="compositionally biased region" description="Acidic residues" evidence="3">
    <location>
        <begin position="233"/>
        <end position="245"/>
    </location>
</feature>
<feature type="compositionally biased region" description="Polar residues" evidence="3">
    <location>
        <begin position="545"/>
        <end position="554"/>
    </location>
</feature>
<feature type="region of interest" description="Disordered" evidence="3">
    <location>
        <begin position="265"/>
        <end position="374"/>
    </location>
</feature>
<dbReference type="PROSITE" id="PS50941">
    <property type="entry name" value="CHIT_BIND_I_2"/>
    <property type="match status" value="1"/>
</dbReference>
<feature type="domain" description="Chitin-binding type-1" evidence="5">
    <location>
        <begin position="372"/>
        <end position="421"/>
    </location>
</feature>
<evidence type="ECO:0000256" key="3">
    <source>
        <dbReference type="SAM" id="MobiDB-lite"/>
    </source>
</evidence>
<feature type="compositionally biased region" description="Basic and acidic residues" evidence="3">
    <location>
        <begin position="208"/>
        <end position="232"/>
    </location>
</feature>
<dbReference type="EMBL" id="JAKJXO020000014">
    <property type="protein sequence ID" value="KAL1596569.1"/>
    <property type="molecule type" value="Genomic_DNA"/>
</dbReference>
<dbReference type="InterPro" id="IPR001002">
    <property type="entry name" value="Chitin-bd_1"/>
</dbReference>
<evidence type="ECO:0000256" key="2">
    <source>
        <dbReference type="PROSITE-ProRule" id="PRU00261"/>
    </source>
</evidence>
<sequence>MRSTALITLLSGAAMAAPDHTSSSGTGGKDPIYDGVIYAPPVTATVTETVTAHHTKYKLAPPVTATITEYIGAPPVTATVTEYLDELYDQTYGNGYELGDIVVAPTVITETKTFTIVGRAHHKETTRTTELIQEWSIKEAYHYAATVTESSTTWAQEHITSTFWVEPHKSTGGFAEEPAESNANPSKISGPEGGYGGLKPQQTGSESHVTDIPEHSEPESEKIEHSGGSKEFEESEEPEESEDSEGFEKFQEAALKAEKLAAEKAAIEAAKKASEEANKESKFQVGQQNSALQSSASQVHKPSRPHRPAPTHRPSPFHKPSASKPSASPEPSTFATSAKPASEQTFTAPEAPVAQPSVPAEQWQGELLNTTDGTCGPKEGQIAWSCYGNEKGTCCSTYGHCGSEPGHCGEGCQSAFGTCSEPASKPAVQNSDTVGKPPHRTVAQRAVSKGETELENKKDGFFTPVLLWLTGLPLPDMKKSSAEKGNNTYDVEATRSIVGDFDEDSKSNDDDDDDDDDSSFDDGYSDSSDEDEPSNYKSVCEEVTRNNSTSTQCNEVEINHGPASGATKEDSGNQVFDRDGDAMTFLRSEDE</sequence>
<organism evidence="6 7">
    <name type="scientific">Paraconiothyrium brasiliense</name>
    <dbReference type="NCBI Taxonomy" id="300254"/>
    <lineage>
        <taxon>Eukaryota</taxon>
        <taxon>Fungi</taxon>
        <taxon>Dikarya</taxon>
        <taxon>Ascomycota</taxon>
        <taxon>Pezizomycotina</taxon>
        <taxon>Dothideomycetes</taxon>
        <taxon>Pleosporomycetidae</taxon>
        <taxon>Pleosporales</taxon>
        <taxon>Massarineae</taxon>
        <taxon>Didymosphaeriaceae</taxon>
        <taxon>Paraconiothyrium</taxon>
    </lineage>
</organism>
<feature type="region of interest" description="Disordered" evidence="3">
    <location>
        <begin position="169"/>
        <end position="253"/>
    </location>
</feature>
<evidence type="ECO:0000256" key="1">
    <source>
        <dbReference type="ARBA" id="ARBA00022669"/>
    </source>
</evidence>
<evidence type="ECO:0000256" key="4">
    <source>
        <dbReference type="SAM" id="SignalP"/>
    </source>
</evidence>
<dbReference type="Proteomes" id="UP001521785">
    <property type="component" value="Unassembled WGS sequence"/>
</dbReference>
<protein>
    <recommendedName>
        <fullName evidence="5">Chitin-binding type-1 domain-containing protein</fullName>
    </recommendedName>
</protein>